<dbReference type="Gene3D" id="3.30.420.40">
    <property type="match status" value="1"/>
</dbReference>
<dbReference type="SUPFAM" id="SSF109604">
    <property type="entry name" value="HD-domain/PDEase-like"/>
    <property type="match status" value="1"/>
</dbReference>
<dbReference type="InterPro" id="IPR043129">
    <property type="entry name" value="ATPase_NBD"/>
</dbReference>
<comment type="caution">
    <text evidence="3">The sequence shown here is derived from an EMBL/GenBank/DDBJ whole genome shotgun (WGS) entry which is preliminary data.</text>
</comment>
<reference evidence="3" key="1">
    <citation type="submission" date="2016-10" db="EMBL/GenBank/DDBJ databases">
        <title>Sequence of Gallionella enrichment culture.</title>
        <authorList>
            <person name="Poehlein A."/>
            <person name="Muehling M."/>
            <person name="Daniel R."/>
        </authorList>
    </citation>
    <scope>NUCLEOTIDE SEQUENCE</scope>
</reference>
<dbReference type="Pfam" id="PF21697">
    <property type="entry name" value="Ppx_C"/>
    <property type="match status" value="1"/>
</dbReference>
<proteinExistence type="predicted"/>
<dbReference type="EMBL" id="MLJW01000185">
    <property type="protein sequence ID" value="OIQ94487.1"/>
    <property type="molecule type" value="Genomic_DNA"/>
</dbReference>
<evidence type="ECO:0000259" key="2">
    <source>
        <dbReference type="Pfam" id="PF21697"/>
    </source>
</evidence>
<feature type="domain" description="Exopolyphosphatase C-terminal" evidence="2">
    <location>
        <begin position="324"/>
        <end position="499"/>
    </location>
</feature>
<protein>
    <submittedName>
        <fullName evidence="3">Guanosine-5'-triphosphate,3'-diphosphate pyrophosphatase</fullName>
        <ecNumber evidence="3">3.6.1.40</ecNumber>
    </submittedName>
</protein>
<organism evidence="3">
    <name type="scientific">mine drainage metagenome</name>
    <dbReference type="NCBI Taxonomy" id="410659"/>
    <lineage>
        <taxon>unclassified sequences</taxon>
        <taxon>metagenomes</taxon>
        <taxon>ecological metagenomes</taxon>
    </lineage>
</organism>
<keyword evidence="3" id="KW-0378">Hydrolase</keyword>
<dbReference type="Gene3D" id="3.30.420.150">
    <property type="entry name" value="Exopolyphosphatase. Domain 2"/>
    <property type="match status" value="1"/>
</dbReference>
<dbReference type="Pfam" id="PF02541">
    <property type="entry name" value="Ppx-GppA"/>
    <property type="match status" value="1"/>
</dbReference>
<dbReference type="CDD" id="cd24052">
    <property type="entry name" value="ASKHA_NBD_HpPPX-GppA-like"/>
    <property type="match status" value="1"/>
</dbReference>
<dbReference type="InterPro" id="IPR048951">
    <property type="entry name" value="Ppx_C"/>
</dbReference>
<evidence type="ECO:0000313" key="3">
    <source>
        <dbReference type="EMBL" id="OIQ94487.1"/>
    </source>
</evidence>
<feature type="domain" description="Ppx/GppA phosphatase N-terminal" evidence="1">
    <location>
        <begin position="36"/>
        <end position="315"/>
    </location>
</feature>
<dbReference type="Gene3D" id="1.10.3210.10">
    <property type="entry name" value="Hypothetical protein af1432"/>
    <property type="match status" value="1"/>
</dbReference>
<dbReference type="AlphaFoldDB" id="A0A1J5RR89"/>
<dbReference type="EC" id="3.6.1.40" evidence="3"/>
<name>A0A1J5RR89_9ZZZZ</name>
<gene>
    <name evidence="3" type="primary">gppA_4</name>
    <name evidence="3" type="ORF">GALL_235370</name>
</gene>
<sequence>MPTSLARFPIPAPSAEAAAARHIAIVDIGSNSIRLVVYDGVARTPVAIFNEKAVCALGLGLGSSGRLNPEGRAQALLHLERFVRLARAMHVGVLRILATAAVRDAADGADFVHEVESRCQTAITVLSGEDEARSAAMGVLCGTPDADGIVADLGGGSLELVALDRGDFAGPYATMPLGILRLNEASGGERALAAAEIDRHFAEVDWCGRGNGRPLYAVGGAWRALARLFIAQTGHPLHVLDNYTLEHQEALRLLDLVARQNRKSMEKIPGLSKKRLPHLPMAALLLEKVLQKVQPAQLIFSVYGMREGQFFNSLPPDLQARDPLLAACTDLARTAGRFPEHAGEMMDWMAPLFPQESRHQRRLRHAACLLGDVFWNEHPDYRAEQAFLRVFRLPFMGLGHQDRAALALAIYARYESEGELAAAQAARTLLTEDDQRRARAIGLALRLGHSISGGVPGLLRTTRLSAEGPALVLEAPADDPAFGPEIPTGRYERLARAVGCERFETRRV</sequence>
<evidence type="ECO:0000259" key="1">
    <source>
        <dbReference type="Pfam" id="PF02541"/>
    </source>
</evidence>
<dbReference type="InterPro" id="IPR003695">
    <property type="entry name" value="Ppx_GppA_N"/>
</dbReference>
<dbReference type="GO" id="GO:0008894">
    <property type="term" value="F:guanosine-5'-triphosphate,3'-diphosphate diphosphatase activity"/>
    <property type="evidence" value="ECO:0007669"/>
    <property type="project" value="UniProtKB-EC"/>
</dbReference>
<dbReference type="PANTHER" id="PTHR30005">
    <property type="entry name" value="EXOPOLYPHOSPHATASE"/>
    <property type="match status" value="1"/>
</dbReference>
<dbReference type="InterPro" id="IPR050273">
    <property type="entry name" value="GppA/Ppx_hydrolase"/>
</dbReference>
<dbReference type="SUPFAM" id="SSF53067">
    <property type="entry name" value="Actin-like ATPase domain"/>
    <property type="match status" value="2"/>
</dbReference>
<dbReference type="PANTHER" id="PTHR30005:SF0">
    <property type="entry name" value="RETROGRADE REGULATION PROTEIN 2"/>
    <property type="match status" value="1"/>
</dbReference>
<accession>A0A1J5RR89</accession>